<dbReference type="RefSeq" id="WP_025063164.1">
    <property type="nucleotide sequence ID" value="NZ_RAQK01000001.1"/>
</dbReference>
<protein>
    <recommendedName>
        <fullName evidence="3">Sulfotransferase family protein</fullName>
    </recommendedName>
</protein>
<name>A0A420DPL4_9RHOB</name>
<reference evidence="1 2" key="1">
    <citation type="submission" date="2018-09" db="EMBL/GenBank/DDBJ databases">
        <title>Genomic Encyclopedia of Archaeal and Bacterial Type Strains, Phase II (KMG-II): from individual species to whole genera.</title>
        <authorList>
            <person name="Goeker M."/>
        </authorList>
    </citation>
    <scope>NUCLEOTIDE SEQUENCE [LARGE SCALE GENOMIC DNA]</scope>
    <source>
        <strain evidence="1 2">DSM 11458</strain>
    </source>
</reference>
<dbReference type="EMBL" id="RAQK01000001">
    <property type="protein sequence ID" value="RKE96216.1"/>
    <property type="molecule type" value="Genomic_DNA"/>
</dbReference>
<dbReference type="InterPro" id="IPR027417">
    <property type="entry name" value="P-loop_NTPase"/>
</dbReference>
<evidence type="ECO:0000313" key="1">
    <source>
        <dbReference type="EMBL" id="RKE96216.1"/>
    </source>
</evidence>
<proteinExistence type="predicted"/>
<dbReference type="OrthoDB" id="7687351at2"/>
<dbReference type="Proteomes" id="UP000284407">
    <property type="component" value="Unassembled WGS sequence"/>
</dbReference>
<organism evidence="1 2">
    <name type="scientific">Sulfitobacter guttiformis</name>
    <dbReference type="NCBI Taxonomy" id="74349"/>
    <lineage>
        <taxon>Bacteria</taxon>
        <taxon>Pseudomonadati</taxon>
        <taxon>Pseudomonadota</taxon>
        <taxon>Alphaproteobacteria</taxon>
        <taxon>Rhodobacterales</taxon>
        <taxon>Roseobacteraceae</taxon>
        <taxon>Sulfitobacter</taxon>
    </lineage>
</organism>
<comment type="caution">
    <text evidence="1">The sequence shown here is derived from an EMBL/GenBank/DDBJ whole genome shotgun (WGS) entry which is preliminary data.</text>
</comment>
<gene>
    <name evidence="1" type="ORF">C8N30_0773</name>
</gene>
<accession>A0A420DPL4</accession>
<dbReference type="STRING" id="1443111.Z949_2760"/>
<sequence>MLVCSEQNLVVFSVPKTGSTAMEVALKPWADIAFYKQRKHTPVRRYQRKIAPFLREAYQLEPETMAVIRAPLEHLRSWYRYRAVSLTVDFDGFVGAVMSDSPPEWARIGSQLNFLTDRRGNLGITHLFAYEAQQVLRRWLDLRMQAEVAFKVQNISPAVPTPISPTLEQQFITRYAEEIALHARVTETGGYMVSSA</sequence>
<keyword evidence="2" id="KW-1185">Reference proteome</keyword>
<evidence type="ECO:0000313" key="2">
    <source>
        <dbReference type="Proteomes" id="UP000284407"/>
    </source>
</evidence>
<dbReference type="SUPFAM" id="SSF52540">
    <property type="entry name" value="P-loop containing nucleoside triphosphate hydrolases"/>
    <property type="match status" value="1"/>
</dbReference>
<dbReference type="AlphaFoldDB" id="A0A420DPL4"/>
<evidence type="ECO:0008006" key="3">
    <source>
        <dbReference type="Google" id="ProtNLM"/>
    </source>
</evidence>